<dbReference type="PROSITE" id="PS50076">
    <property type="entry name" value="DNAJ_2"/>
    <property type="match status" value="1"/>
</dbReference>
<keyword evidence="4" id="KW-1185">Reference proteome</keyword>
<dbReference type="InterPro" id="IPR052243">
    <property type="entry name" value="Mito_inner_membrane_organizer"/>
</dbReference>
<organism evidence="3 4">
    <name type="scientific">Penicillium steckii</name>
    <dbReference type="NCBI Taxonomy" id="303698"/>
    <lineage>
        <taxon>Eukaryota</taxon>
        <taxon>Fungi</taxon>
        <taxon>Dikarya</taxon>
        <taxon>Ascomycota</taxon>
        <taxon>Pezizomycotina</taxon>
        <taxon>Eurotiomycetes</taxon>
        <taxon>Eurotiomycetidae</taxon>
        <taxon>Eurotiales</taxon>
        <taxon>Aspergillaceae</taxon>
        <taxon>Penicillium</taxon>
    </lineage>
</organism>
<reference evidence="4" key="1">
    <citation type="journal article" date="2017" name="Nat. Microbiol.">
        <title>Global analysis of biosynthetic gene clusters reveals vast potential of secondary metabolite production in Penicillium species.</title>
        <authorList>
            <person name="Nielsen J.C."/>
            <person name="Grijseels S."/>
            <person name="Prigent S."/>
            <person name="Ji B."/>
            <person name="Dainat J."/>
            <person name="Nielsen K.F."/>
            <person name="Frisvad J.C."/>
            <person name="Workman M."/>
            <person name="Nielsen J."/>
        </authorList>
    </citation>
    <scope>NUCLEOTIDE SEQUENCE [LARGE SCALE GENOMIC DNA]</scope>
    <source>
        <strain evidence="4">IBT 24891</strain>
    </source>
</reference>
<dbReference type="InterPro" id="IPR024586">
    <property type="entry name" value="DnaJ-like_C11_C"/>
</dbReference>
<dbReference type="InterPro" id="IPR001623">
    <property type="entry name" value="DnaJ_domain"/>
</dbReference>
<dbReference type="Gene3D" id="1.10.287.110">
    <property type="entry name" value="DnaJ domain"/>
    <property type="match status" value="1"/>
</dbReference>
<name>A0A1V6SZD4_9EURO</name>
<feature type="domain" description="J" evidence="2">
    <location>
        <begin position="42"/>
        <end position="111"/>
    </location>
</feature>
<keyword evidence="1" id="KW-0143">Chaperone</keyword>
<dbReference type="InterPro" id="IPR018253">
    <property type="entry name" value="DnaJ_domain_CS"/>
</dbReference>
<dbReference type="GO" id="GO:0042407">
    <property type="term" value="P:cristae formation"/>
    <property type="evidence" value="ECO:0007669"/>
    <property type="project" value="TreeGrafter"/>
</dbReference>
<dbReference type="OrthoDB" id="666364at2759"/>
<dbReference type="SUPFAM" id="SSF46565">
    <property type="entry name" value="Chaperone J-domain"/>
    <property type="match status" value="1"/>
</dbReference>
<dbReference type="GO" id="GO:0005739">
    <property type="term" value="C:mitochondrion"/>
    <property type="evidence" value="ECO:0007669"/>
    <property type="project" value="GOC"/>
</dbReference>
<comment type="caution">
    <text evidence="3">The sequence shown here is derived from an EMBL/GenBank/DDBJ whole genome shotgun (WGS) entry which is preliminary data.</text>
</comment>
<dbReference type="STRING" id="303698.A0A1V6SZD4"/>
<dbReference type="EMBL" id="MLKD01000015">
    <property type="protein sequence ID" value="OQE19465.1"/>
    <property type="molecule type" value="Genomic_DNA"/>
</dbReference>
<evidence type="ECO:0000256" key="1">
    <source>
        <dbReference type="ARBA" id="ARBA00023186"/>
    </source>
</evidence>
<sequence length="755" mass="84562">MASFFDRATSVVDRDVDVDYEDGGLDGEYSMLADASSSSETDYYSLLGLSSDPPPTEADIRSAYRNLTLSFHPDKQPPHLQEAARRHFNQIQEAYNVLIDSQKRMVYDMMGAEGVKREWGHLGAMGREGEAEKQEVGVKTMSPIQFRQWFLKTMKKRERKAIESLVATRTALTLGIDASNTITVDDEDDIKFHVPTPKISTYGLKYNFDTPIHVPDFLRASREEDDTEDSPEEEEDLLQLTLSTGVKGRLQRPVQTIAVTYEGHEDEEEEVEVPLPPVLVGNALELGATLTPNFKGLLGNRGVWNKFPFSFLKESNVSFGAILLPVPAFTTTFVRSYQPIPGITPFAIAATTTIQRSLGECPPSFQIQATKQITERKVAVLTWSSGLLQWPGFLLEAFPALGLTAESFYTSLEESSTLQLALKSFPKLSKGREYSHEGDFDDDEARRLEAEKEDVDRSEEAWDIALALAPGGAGIGFNYSRNLFSGKPTDDPAKSEWSSEGYFPMAKMDEARAVKLEVSSSLRLDGSIGWSVKGTRLISENTRIGLGLGITANNVAMTVTWRRLGQRVNLPVVVMPHRHHDAAALAAVFPWLAYCAVEFGYVRPRNRKLRRQAVARRHKELNKLIPQKRAESEQAIEMMSEQVQRRQAREQSHDGLVITKAEYGYYPSQSKKPKSGFTEPRVIDVTIPVAALVDRGQLVISKKTVKFQIMGFHDPAPLLPKRLKVWYNFQGQEHFFDLGDKEGVVCPLRTHVISH</sequence>
<evidence type="ECO:0000313" key="3">
    <source>
        <dbReference type="EMBL" id="OQE19465.1"/>
    </source>
</evidence>
<dbReference type="PANTHER" id="PTHR44157">
    <property type="entry name" value="DNAJ HOMOLOG SUBFAMILY C MEMBER 11"/>
    <property type="match status" value="1"/>
</dbReference>
<dbReference type="Pfam" id="PF11875">
    <property type="entry name" value="DnaJ-like_C11_C"/>
    <property type="match status" value="1"/>
</dbReference>
<dbReference type="PROSITE" id="PS00636">
    <property type="entry name" value="DNAJ_1"/>
    <property type="match status" value="1"/>
</dbReference>
<dbReference type="AlphaFoldDB" id="A0A1V6SZD4"/>
<gene>
    <name evidence="3" type="ORF">PENSTE_c015G02214</name>
</gene>
<evidence type="ECO:0000313" key="4">
    <source>
        <dbReference type="Proteomes" id="UP000191285"/>
    </source>
</evidence>
<dbReference type="CDD" id="cd06257">
    <property type="entry name" value="DnaJ"/>
    <property type="match status" value="1"/>
</dbReference>
<proteinExistence type="predicted"/>
<dbReference type="Proteomes" id="UP000191285">
    <property type="component" value="Unassembled WGS sequence"/>
</dbReference>
<dbReference type="InterPro" id="IPR036869">
    <property type="entry name" value="J_dom_sf"/>
</dbReference>
<protein>
    <recommendedName>
        <fullName evidence="2">J domain-containing protein</fullName>
    </recommendedName>
</protein>
<dbReference type="PRINTS" id="PR00625">
    <property type="entry name" value="JDOMAIN"/>
</dbReference>
<evidence type="ECO:0000259" key="2">
    <source>
        <dbReference type="PROSITE" id="PS50076"/>
    </source>
</evidence>
<accession>A0A1V6SZD4</accession>
<dbReference type="Pfam" id="PF00226">
    <property type="entry name" value="DnaJ"/>
    <property type="match status" value="1"/>
</dbReference>
<dbReference type="SMART" id="SM00271">
    <property type="entry name" value="DnaJ"/>
    <property type="match status" value="1"/>
</dbReference>
<dbReference type="PANTHER" id="PTHR44157:SF1">
    <property type="entry name" value="DNAJ HOMOLOG SUBFAMILY C MEMBER 11"/>
    <property type="match status" value="1"/>
</dbReference>